<gene>
    <name evidence="5" type="ORF">FDV58_12655</name>
</gene>
<dbReference type="Proteomes" id="UP000305095">
    <property type="component" value="Unassembled WGS sequence"/>
</dbReference>
<feature type="domain" description="Glycosyl transferase family 1" evidence="3">
    <location>
        <begin position="313"/>
        <end position="450"/>
    </location>
</feature>
<dbReference type="Gene3D" id="3.40.50.2000">
    <property type="entry name" value="Glycogen Phosphorylase B"/>
    <property type="match status" value="2"/>
</dbReference>
<evidence type="ECO:0000256" key="1">
    <source>
        <dbReference type="ARBA" id="ARBA00022676"/>
    </source>
</evidence>
<dbReference type="PANTHER" id="PTHR12526:SF629">
    <property type="entry name" value="TEICHURONIC ACID BIOSYNTHESIS GLYCOSYLTRANSFERASE TUAH-RELATED"/>
    <property type="match status" value="1"/>
</dbReference>
<evidence type="ECO:0000256" key="2">
    <source>
        <dbReference type="ARBA" id="ARBA00022679"/>
    </source>
</evidence>
<keyword evidence="1" id="KW-0328">Glycosyltransferase</keyword>
<evidence type="ECO:0000313" key="5">
    <source>
        <dbReference type="EMBL" id="TKV80997.1"/>
    </source>
</evidence>
<keyword evidence="2 5" id="KW-0808">Transferase</keyword>
<dbReference type="EMBL" id="SZZP01000007">
    <property type="protein sequence ID" value="TKV80997.1"/>
    <property type="molecule type" value="Genomic_DNA"/>
</dbReference>
<dbReference type="PANTHER" id="PTHR12526">
    <property type="entry name" value="GLYCOSYLTRANSFERASE"/>
    <property type="match status" value="1"/>
</dbReference>
<dbReference type="SUPFAM" id="SSF53756">
    <property type="entry name" value="UDP-Glycosyltransferase/glycogen phosphorylase"/>
    <property type="match status" value="1"/>
</dbReference>
<dbReference type="InterPro" id="IPR028098">
    <property type="entry name" value="Glyco_trans_4-like_N"/>
</dbReference>
<evidence type="ECO:0000259" key="3">
    <source>
        <dbReference type="Pfam" id="PF00534"/>
    </source>
</evidence>
<feature type="domain" description="Glycosyltransferase subfamily 4-like N-terminal" evidence="4">
    <location>
        <begin position="101"/>
        <end position="266"/>
    </location>
</feature>
<reference evidence="5 6" key="1">
    <citation type="submission" date="2019-05" db="EMBL/GenBank/DDBJ databases">
        <title>Draft Genome of Bradyrhizobium elkanii strain SEMIA 938, Used in Commercial Inoculants for Lupinus spp. in Brazil.</title>
        <authorList>
            <person name="Hungria M."/>
            <person name="Delamuta J.R.M."/>
            <person name="Ribeiro R.A."/>
            <person name="Nogueira M.A."/>
        </authorList>
    </citation>
    <scope>NUCLEOTIDE SEQUENCE [LARGE SCALE GENOMIC DNA]</scope>
    <source>
        <strain evidence="5 6">Semia 938</strain>
    </source>
</reference>
<name>A0A4U6S0A1_BRAEL</name>
<comment type="caution">
    <text evidence="5">The sequence shown here is derived from an EMBL/GenBank/DDBJ whole genome shotgun (WGS) entry which is preliminary data.</text>
</comment>
<sequence>MTTVVARYPRLKKWLRPVWRFVNSRRPKLARKSEFPARVVRGVRSRYLRISTMFLQNAELMRQRLPLLRAASRQGPFSRIGTNASGTEVVMLVVSDLRIDPRVEREARALAEAGYEVTVLCPEPSDGAGESFKIDWGPSVSIKWLNWTAASFVSESPGYVGNQLYAAAVTLKPFAFHAHDLNTAYVALAAANVTGAHLIVDFHEWFSENVHWDSGRKEYLPYPQPWKRQLQKLEARCLREASATVTVCDSIADAMNAELGGKRPLVVRNIPNIHRSPTKKYPPLKEQLSLDQSTFVLLWQGGTGPTRLIEPIIQALEYATKCVLVIRGPSLDLFGEGYRKLAAEIGAEGRLILLPPVPSHDVVAAARGADAGIWTLPALCRNFTFALPNKIFEYLASDLPVLAADYPEARRLVSGNQVGLMFDPYDPKSIARSINKLIEQADLAARLRANIGITLASLDAGREWQRLVEVYKQLPRR</sequence>
<proteinExistence type="predicted"/>
<dbReference type="Pfam" id="PF00534">
    <property type="entry name" value="Glycos_transf_1"/>
    <property type="match status" value="1"/>
</dbReference>
<evidence type="ECO:0000259" key="4">
    <source>
        <dbReference type="Pfam" id="PF13579"/>
    </source>
</evidence>
<accession>A0A4U6S0A1</accession>
<dbReference type="Pfam" id="PF13579">
    <property type="entry name" value="Glyco_trans_4_4"/>
    <property type="match status" value="1"/>
</dbReference>
<dbReference type="InterPro" id="IPR001296">
    <property type="entry name" value="Glyco_trans_1"/>
</dbReference>
<protein>
    <submittedName>
        <fullName evidence="5">Glycosyltransferase family 4 protein</fullName>
    </submittedName>
</protein>
<dbReference type="GO" id="GO:0016757">
    <property type="term" value="F:glycosyltransferase activity"/>
    <property type="evidence" value="ECO:0007669"/>
    <property type="project" value="UniProtKB-KW"/>
</dbReference>
<organism evidence="5 6">
    <name type="scientific">Bradyrhizobium elkanii</name>
    <dbReference type="NCBI Taxonomy" id="29448"/>
    <lineage>
        <taxon>Bacteria</taxon>
        <taxon>Pseudomonadati</taxon>
        <taxon>Pseudomonadota</taxon>
        <taxon>Alphaproteobacteria</taxon>
        <taxon>Hyphomicrobiales</taxon>
        <taxon>Nitrobacteraceae</taxon>
        <taxon>Bradyrhizobium</taxon>
    </lineage>
</organism>
<dbReference type="AlphaFoldDB" id="A0A4U6S0A1"/>
<evidence type="ECO:0000313" key="6">
    <source>
        <dbReference type="Proteomes" id="UP000305095"/>
    </source>
</evidence>